<proteinExistence type="predicted"/>
<feature type="compositionally biased region" description="Low complexity" evidence="2">
    <location>
        <begin position="327"/>
        <end position="338"/>
    </location>
</feature>
<dbReference type="Proteomes" id="UP001221898">
    <property type="component" value="Unassembled WGS sequence"/>
</dbReference>
<evidence type="ECO:0000256" key="2">
    <source>
        <dbReference type="SAM" id="MobiDB-lite"/>
    </source>
</evidence>
<feature type="region of interest" description="Disordered" evidence="2">
    <location>
        <begin position="502"/>
        <end position="605"/>
    </location>
</feature>
<evidence type="ECO:0000259" key="3">
    <source>
        <dbReference type="Pfam" id="PF15386"/>
    </source>
</evidence>
<evidence type="ECO:0000313" key="5">
    <source>
        <dbReference type="Proteomes" id="UP001221898"/>
    </source>
</evidence>
<evidence type="ECO:0000313" key="4">
    <source>
        <dbReference type="EMBL" id="KAJ8408643.1"/>
    </source>
</evidence>
<gene>
    <name evidence="4" type="ORF">AAFF_G00252780</name>
</gene>
<evidence type="ECO:0000256" key="1">
    <source>
        <dbReference type="ARBA" id="ARBA00022553"/>
    </source>
</evidence>
<comment type="caution">
    <text evidence="4">The sequence shown here is derived from an EMBL/GenBank/DDBJ whole genome shotgun (WGS) entry which is preliminary data.</text>
</comment>
<feature type="region of interest" description="Disordered" evidence="2">
    <location>
        <begin position="61"/>
        <end position="94"/>
    </location>
</feature>
<reference evidence="4" key="1">
    <citation type="journal article" date="2023" name="Science">
        <title>Genome structures resolve the early diversification of teleost fishes.</title>
        <authorList>
            <person name="Parey E."/>
            <person name="Louis A."/>
            <person name="Montfort J."/>
            <person name="Bouchez O."/>
            <person name="Roques C."/>
            <person name="Iampietro C."/>
            <person name="Lluch J."/>
            <person name="Castinel A."/>
            <person name="Donnadieu C."/>
            <person name="Desvignes T."/>
            <person name="Floi Bucao C."/>
            <person name="Jouanno E."/>
            <person name="Wen M."/>
            <person name="Mejri S."/>
            <person name="Dirks R."/>
            <person name="Jansen H."/>
            <person name="Henkel C."/>
            <person name="Chen W.J."/>
            <person name="Zahm M."/>
            <person name="Cabau C."/>
            <person name="Klopp C."/>
            <person name="Thompson A.W."/>
            <person name="Robinson-Rechavi M."/>
            <person name="Braasch I."/>
            <person name="Lecointre G."/>
            <person name="Bobe J."/>
            <person name="Postlethwait J.H."/>
            <person name="Berthelot C."/>
            <person name="Roest Crollius H."/>
            <person name="Guiguen Y."/>
        </authorList>
    </citation>
    <scope>NUCLEOTIDE SEQUENCE</scope>
    <source>
        <strain evidence="4">NC1722</strain>
    </source>
</reference>
<feature type="region of interest" description="Disordered" evidence="2">
    <location>
        <begin position="920"/>
        <end position="1008"/>
    </location>
</feature>
<organism evidence="4 5">
    <name type="scientific">Aldrovandia affinis</name>
    <dbReference type="NCBI Taxonomy" id="143900"/>
    <lineage>
        <taxon>Eukaryota</taxon>
        <taxon>Metazoa</taxon>
        <taxon>Chordata</taxon>
        <taxon>Craniata</taxon>
        <taxon>Vertebrata</taxon>
        <taxon>Euteleostomi</taxon>
        <taxon>Actinopterygii</taxon>
        <taxon>Neopterygii</taxon>
        <taxon>Teleostei</taxon>
        <taxon>Notacanthiformes</taxon>
        <taxon>Halosauridae</taxon>
        <taxon>Aldrovandia</taxon>
    </lineage>
</organism>
<feature type="domain" description="Tantalus-like" evidence="3">
    <location>
        <begin position="1076"/>
        <end position="1133"/>
    </location>
</feature>
<dbReference type="InterPro" id="IPR028149">
    <property type="entry name" value="Tantalus-like"/>
</dbReference>
<feature type="region of interest" description="Disordered" evidence="2">
    <location>
        <begin position="457"/>
        <end position="476"/>
    </location>
</feature>
<feature type="compositionally biased region" description="Polar residues" evidence="2">
    <location>
        <begin position="315"/>
        <end position="326"/>
    </location>
</feature>
<dbReference type="PANTHER" id="PTHR14522">
    <property type="entry name" value="EMO2-RELATED"/>
    <property type="match status" value="1"/>
</dbReference>
<dbReference type="Pfam" id="PF15386">
    <property type="entry name" value="Tantalus"/>
    <property type="match status" value="1"/>
</dbReference>
<sequence>MVYGVVTPAYTQTLKRDYGAPGTGVRAHVRMLSTVPADLRGGQQMPLPTSGPCPLPLPLLYQERPPPPCRDQRRAGGAQQGEEPLKRGGGGGWSEVEGVPRWSVGDSQKDCSWELRPGSANVSLTNTGHVDYGAPAGPVDRDAPEPQVLGANRHGVKSKSQVNVLEGSMLGSLPWEPSMPRSPAPPAGPTGEQLGRLEHFLAAQQAEMKRLLADSLGALCQRVEVMERRMQQLCDQGAAHSSGLTLLSGHLERIRRSLPAERQPSPTDRRCEDASVWEKMVGAKPSPQRPCGNAVAVETGPDAGSVRACPWQMSVPSPSPTSRVAVQQSASASLQASSGGLGTGCPVSLPRKVPPTGVSQGCLPGNYSPVSDFEDLEVELGVEGRDALGWLLSSEMESTDRDDQEDVAPVPPRARPWGDLEGGASAARPLAPRLLFSTDVPGRPAVSAPLALAVPTRTPGTEVSPGAFPEGKLSPSPHSLKAGGIALWEGRAELSQRVALPLPPGLGGASPTLSARPSDPQGALKLPPCPSRSTTFAAEPPHCPRGQKIQRKSKRTEAKWRENRFAPSSSSSEEEEEEDMVEKKKKKKKCAVAGKALGSGSGFWDGRLPGRPAGLDGLQPCVGRTVASGRVTEDGHGRREGAEAHRGASFGGQDRQAGDVPGRRTVGGQPSSSPSSYTHLKPLDLGPLSPPLAPLSPPVVSMCAAGRGPDCQLLPFHSPGPPLGWISRLSPPLFKQATPRNGCSKPRAGEGESLLLQLSEAAGRVAPLPVTPAAMFPPPVSDRALRGKLGGLSRSFGSKFQRHWVKPLPSPGSPTASDDKPSRHWQPLVMMGSPVLPLPPLELDLPTPPPRGAPLHRLLVSEAALPPGLSRLFRATAPPIPFPLSILSLGSFSTRAGLQTVLTLSSPSAFRLLARHRHLSSSAAPHRPHGPPGLDNDHSYARRSSPESSINNKESSSITSPPVRTPDSAPSRPGSRRVSKARLAADRARHQALLDPPPHRHAPSPKALRLDCVPSEPAPSFAIASANVKYPGLHGRGAAREGGLYDKGVGAQPGQRSKRVSQIRIRKTVPKPDNNLTPMGLPKPKRLKKKEFSLEEIYTNKNYRSPTPNRSLETIFEEPKEKNGTLVCIGQQKRKRVLDFPDFTLPRKRRARASLAFLREPRGRGRRGRPDDADLDIMLIERLSELEDFFSRQGLED</sequence>
<protein>
    <recommendedName>
        <fullName evidence="3">Tantalus-like domain-containing protein</fullName>
    </recommendedName>
</protein>
<feature type="compositionally biased region" description="Basic and acidic residues" evidence="2">
    <location>
        <begin position="555"/>
        <end position="564"/>
    </location>
</feature>
<feature type="region of interest" description="Disordered" evidence="2">
    <location>
        <begin position="315"/>
        <end position="341"/>
    </location>
</feature>
<feature type="compositionally biased region" description="Polar residues" evidence="2">
    <location>
        <begin position="668"/>
        <end position="678"/>
    </location>
</feature>
<dbReference type="PANTHER" id="PTHR14522:SF2">
    <property type="entry name" value="PROLINE-RICH PROTEIN 14"/>
    <property type="match status" value="1"/>
</dbReference>
<feature type="compositionally biased region" description="Low complexity" evidence="2">
    <location>
        <begin position="946"/>
        <end position="960"/>
    </location>
</feature>
<feature type="region of interest" description="Disordered" evidence="2">
    <location>
        <begin position="629"/>
        <end position="689"/>
    </location>
</feature>
<feature type="region of interest" description="Disordered" evidence="2">
    <location>
        <begin position="396"/>
        <end position="421"/>
    </location>
</feature>
<keyword evidence="1" id="KW-0597">Phosphoprotein</keyword>
<name>A0AAD7WTM6_9TELE</name>
<dbReference type="AlphaFoldDB" id="A0AAD7WTM6"/>
<keyword evidence="5" id="KW-1185">Reference proteome</keyword>
<dbReference type="InterPro" id="IPR026320">
    <property type="entry name" value="PRR14"/>
</dbReference>
<feature type="compositionally biased region" description="Basic and acidic residues" evidence="2">
    <location>
        <begin position="631"/>
        <end position="646"/>
    </location>
</feature>
<accession>A0AAD7WTM6</accession>
<dbReference type="EMBL" id="JAINUG010000034">
    <property type="protein sequence ID" value="KAJ8408643.1"/>
    <property type="molecule type" value="Genomic_DNA"/>
</dbReference>